<keyword evidence="2" id="KW-1185">Reference proteome</keyword>
<reference evidence="2" key="1">
    <citation type="submission" date="2016-10" db="EMBL/GenBank/DDBJ databases">
        <authorList>
            <person name="Varghese N."/>
            <person name="Submissions S."/>
        </authorList>
    </citation>
    <scope>NUCLEOTIDE SEQUENCE [LARGE SCALE GENOMIC DNA]</scope>
    <source>
        <strain evidence="2">Jip14</strain>
    </source>
</reference>
<sequence length="91" mass="9998">MTPTERSIIEGKARQAGMRVSQWFRQAARSAVVNPRLSTEEMGMLRMLSGLANNLNQLTKLAHTAGLVSLMGTCRELLTQIGELISKIKQG</sequence>
<dbReference type="EMBL" id="FNZR01000004">
    <property type="protein sequence ID" value="SEL30726.1"/>
    <property type="molecule type" value="Genomic_DNA"/>
</dbReference>
<dbReference type="Proteomes" id="UP000198916">
    <property type="component" value="Unassembled WGS sequence"/>
</dbReference>
<organism evidence="1 2">
    <name type="scientific">Parapedobacter koreensis</name>
    <dbReference type="NCBI Taxonomy" id="332977"/>
    <lineage>
        <taxon>Bacteria</taxon>
        <taxon>Pseudomonadati</taxon>
        <taxon>Bacteroidota</taxon>
        <taxon>Sphingobacteriia</taxon>
        <taxon>Sphingobacteriales</taxon>
        <taxon>Sphingobacteriaceae</taxon>
        <taxon>Parapedobacter</taxon>
    </lineage>
</organism>
<dbReference type="Pfam" id="PF21983">
    <property type="entry name" value="NikA-like"/>
    <property type="match status" value="1"/>
</dbReference>
<dbReference type="InterPro" id="IPR053842">
    <property type="entry name" value="NikA-like"/>
</dbReference>
<dbReference type="AlphaFoldDB" id="A0A1H7P563"/>
<accession>A0A1H7P563</accession>
<protein>
    <submittedName>
        <fullName evidence="1">Mobilisation protein (MobC)</fullName>
    </submittedName>
</protein>
<dbReference type="STRING" id="332977.SAMN05421740_104212"/>
<evidence type="ECO:0000313" key="2">
    <source>
        <dbReference type="Proteomes" id="UP000198916"/>
    </source>
</evidence>
<proteinExistence type="predicted"/>
<gene>
    <name evidence="1" type="ORF">SAMN05421740_104212</name>
</gene>
<evidence type="ECO:0000313" key="1">
    <source>
        <dbReference type="EMBL" id="SEL30726.1"/>
    </source>
</evidence>
<name>A0A1H7P563_9SPHI</name>